<name>A0A2R5G4H8_9STRA</name>
<dbReference type="EMBL" id="BEYU01000012">
    <property type="protein sequence ID" value="GBG25465.1"/>
    <property type="molecule type" value="Genomic_DNA"/>
</dbReference>
<evidence type="ECO:0000313" key="3">
    <source>
        <dbReference type="Proteomes" id="UP000241890"/>
    </source>
</evidence>
<feature type="region of interest" description="Disordered" evidence="1">
    <location>
        <begin position="187"/>
        <end position="221"/>
    </location>
</feature>
<feature type="compositionally biased region" description="Low complexity" evidence="1">
    <location>
        <begin position="362"/>
        <end position="380"/>
    </location>
</feature>
<feature type="region of interest" description="Disordered" evidence="1">
    <location>
        <begin position="84"/>
        <end position="104"/>
    </location>
</feature>
<feature type="compositionally biased region" description="Polar residues" evidence="1">
    <location>
        <begin position="461"/>
        <end position="470"/>
    </location>
</feature>
<dbReference type="AlphaFoldDB" id="A0A2R5G4H8"/>
<proteinExistence type="predicted"/>
<feature type="compositionally biased region" description="Low complexity" evidence="1">
    <location>
        <begin position="483"/>
        <end position="515"/>
    </location>
</feature>
<reference evidence="2 3" key="1">
    <citation type="submission" date="2017-12" db="EMBL/GenBank/DDBJ databases">
        <title>Sequencing, de novo assembly and annotation of complete genome of a new Thraustochytrid species, strain FCC1311.</title>
        <authorList>
            <person name="Sedici K."/>
            <person name="Godart F."/>
            <person name="Aiese Cigliano R."/>
            <person name="Sanseverino W."/>
            <person name="Barakat M."/>
            <person name="Ortet P."/>
            <person name="Marechal E."/>
            <person name="Cagnac O."/>
            <person name="Amato A."/>
        </authorList>
    </citation>
    <scope>NUCLEOTIDE SEQUENCE [LARGE SCALE GENOMIC DNA]</scope>
</reference>
<gene>
    <name evidence="2" type="ORF">FCC1311_054861</name>
</gene>
<comment type="caution">
    <text evidence="2">The sequence shown here is derived from an EMBL/GenBank/DDBJ whole genome shotgun (WGS) entry which is preliminary data.</text>
</comment>
<sequence length="554" mass="58511">MVLKSETSLTRGGIDVCLGCAAKVHEDRRTILGNEDIVRLDVPVRKSRLLVVKGGETVANLREVGKSINFGHLASRLREDEKMVDEASSFKDGEDEEGLTTASAQRSDFAREERDAVWVVVADELVHSNFPLRLAHLFVALQNDAFNREQVVTVRVANGENLAEAAVSDGSDDLVSFTAHGDALRAQAAEEASEELPHQVPGPREPQNCQRPRPRPIPDIPVGSVRLESVHVAAASKSDSATCLEAERAIMKSKYRLSSSFRVLSGPLPLPLAPLRLASQAAAGLCTDDSEAGANIDHDHQQQQATAAAAAALSASRSKPWAVKWLSGGHAAALRAETVAASTRTKEKAAMTASTTTQRVLAATPRQRQQQPQPQQQQQQKVHHQAKVVAVAAAGTPKGVKKSASDWDFYTALEEFQDDLGLAAAGAVDEDEDGNPLCTAVSWASTATSVTAMSCTADVMTTTSASTSVDTPIAEESEDDESPSNARSCASSSTASSSSSTCGPRSASSSLSLVSDGEISPVGPGVKSQGSDPWLQLDDDAASYVIGDNEEALV</sequence>
<keyword evidence="3" id="KW-1185">Reference proteome</keyword>
<evidence type="ECO:0000313" key="2">
    <source>
        <dbReference type="EMBL" id="GBG25465.1"/>
    </source>
</evidence>
<evidence type="ECO:0000256" key="1">
    <source>
        <dbReference type="SAM" id="MobiDB-lite"/>
    </source>
</evidence>
<feature type="region of interest" description="Disordered" evidence="1">
    <location>
        <begin position="461"/>
        <end position="534"/>
    </location>
</feature>
<accession>A0A2R5G4H8</accession>
<dbReference type="Proteomes" id="UP000241890">
    <property type="component" value="Unassembled WGS sequence"/>
</dbReference>
<dbReference type="InParanoid" id="A0A2R5G4H8"/>
<feature type="region of interest" description="Disordered" evidence="1">
    <location>
        <begin position="343"/>
        <end position="386"/>
    </location>
</feature>
<feature type="compositionally biased region" description="Acidic residues" evidence="1">
    <location>
        <begin position="473"/>
        <end position="482"/>
    </location>
</feature>
<organism evidence="2 3">
    <name type="scientific">Hondaea fermentalgiana</name>
    <dbReference type="NCBI Taxonomy" id="2315210"/>
    <lineage>
        <taxon>Eukaryota</taxon>
        <taxon>Sar</taxon>
        <taxon>Stramenopiles</taxon>
        <taxon>Bigyra</taxon>
        <taxon>Labyrinthulomycetes</taxon>
        <taxon>Thraustochytrida</taxon>
        <taxon>Thraustochytriidae</taxon>
        <taxon>Hondaea</taxon>
    </lineage>
</organism>
<protein>
    <submittedName>
        <fullName evidence="2">Uncharacterized protein</fullName>
    </submittedName>
</protein>